<keyword evidence="1" id="KW-1133">Transmembrane helix</keyword>
<gene>
    <name evidence="2" type="ORF">FOM92_08095</name>
</gene>
<feature type="transmembrane region" description="Helical" evidence="1">
    <location>
        <begin position="78"/>
        <end position="96"/>
    </location>
</feature>
<dbReference type="EMBL" id="VKKU01000001">
    <property type="protein sequence ID" value="TSB05474.1"/>
    <property type="molecule type" value="Genomic_DNA"/>
</dbReference>
<keyword evidence="1" id="KW-0812">Transmembrane</keyword>
<reference evidence="2 3" key="1">
    <citation type="submission" date="2019-07" db="EMBL/GenBank/DDBJ databases">
        <authorList>
            <person name="Park M."/>
        </authorList>
    </citation>
    <scope>NUCLEOTIDE SEQUENCE [LARGE SCALE GENOMIC DNA]</scope>
    <source>
        <strain evidence="2 3">KCTC32445</strain>
    </source>
</reference>
<dbReference type="OrthoDB" id="7188556at2"/>
<feature type="transmembrane region" description="Helical" evidence="1">
    <location>
        <begin position="6"/>
        <end position="22"/>
    </location>
</feature>
<proteinExistence type="predicted"/>
<evidence type="ECO:0000313" key="3">
    <source>
        <dbReference type="Proteomes" id="UP000320160"/>
    </source>
</evidence>
<evidence type="ECO:0000313" key="2">
    <source>
        <dbReference type="EMBL" id="TSB05474.1"/>
    </source>
</evidence>
<name>A0A553WLE2_9SPHN</name>
<sequence>MEPHVVTYYVVLAATVIAAHWRGKSCERAGAWIALSGSLLTSAVPWGGIWMTFAVPIFFIDLMVLAGFWSLALFSSRFWPYWATGWQLVGLLVHIQRMMFDDILEKPYGLLSMYIAYPILLVILIASLRSERIARIQRIHATAK</sequence>
<comment type="caution">
    <text evidence="2">The sequence shown here is derived from an EMBL/GenBank/DDBJ whole genome shotgun (WGS) entry which is preliminary data.</text>
</comment>
<dbReference type="AlphaFoldDB" id="A0A553WLE2"/>
<evidence type="ECO:0000256" key="1">
    <source>
        <dbReference type="SAM" id="Phobius"/>
    </source>
</evidence>
<feature type="transmembrane region" description="Helical" evidence="1">
    <location>
        <begin position="108"/>
        <end position="128"/>
    </location>
</feature>
<protein>
    <submittedName>
        <fullName evidence="2">Uncharacterized protein</fullName>
    </submittedName>
</protein>
<keyword evidence="3" id="KW-1185">Reference proteome</keyword>
<keyword evidence="1" id="KW-0472">Membrane</keyword>
<dbReference type="Proteomes" id="UP000320160">
    <property type="component" value="Unassembled WGS sequence"/>
</dbReference>
<feature type="transmembrane region" description="Helical" evidence="1">
    <location>
        <begin position="53"/>
        <end position="71"/>
    </location>
</feature>
<accession>A0A553WLE2</accession>
<organism evidence="2 3">
    <name type="scientific">Sphingorhabdus contaminans</name>
    <dbReference type="NCBI Taxonomy" id="1343899"/>
    <lineage>
        <taxon>Bacteria</taxon>
        <taxon>Pseudomonadati</taxon>
        <taxon>Pseudomonadota</taxon>
        <taxon>Alphaproteobacteria</taxon>
        <taxon>Sphingomonadales</taxon>
        <taxon>Sphingomonadaceae</taxon>
        <taxon>Sphingorhabdus</taxon>
    </lineage>
</organism>